<dbReference type="SUPFAM" id="SSF52540">
    <property type="entry name" value="P-loop containing nucleoside triphosphate hydrolases"/>
    <property type="match status" value="1"/>
</dbReference>
<accession>A0A8J3TAC5</accession>
<dbReference type="InterPro" id="IPR041664">
    <property type="entry name" value="AAA_16"/>
</dbReference>
<dbReference type="AlphaFoldDB" id="A0A8J3TAC5"/>
<evidence type="ECO:0000256" key="1">
    <source>
        <dbReference type="ARBA" id="ARBA00022741"/>
    </source>
</evidence>
<organism evidence="4 5">
    <name type="scientific">Planosporangium mesophilum</name>
    <dbReference type="NCBI Taxonomy" id="689768"/>
    <lineage>
        <taxon>Bacteria</taxon>
        <taxon>Bacillati</taxon>
        <taxon>Actinomycetota</taxon>
        <taxon>Actinomycetes</taxon>
        <taxon>Micromonosporales</taxon>
        <taxon>Micromonosporaceae</taxon>
        <taxon>Planosporangium</taxon>
    </lineage>
</organism>
<name>A0A8J3TAC5_9ACTN</name>
<dbReference type="InterPro" id="IPR027417">
    <property type="entry name" value="P-loop_NTPase"/>
</dbReference>
<evidence type="ECO:0000313" key="5">
    <source>
        <dbReference type="Proteomes" id="UP000599074"/>
    </source>
</evidence>
<dbReference type="Gene3D" id="3.40.50.300">
    <property type="entry name" value="P-loop containing nucleotide triphosphate hydrolases"/>
    <property type="match status" value="1"/>
</dbReference>
<dbReference type="Proteomes" id="UP000599074">
    <property type="component" value="Unassembled WGS sequence"/>
</dbReference>
<feature type="domain" description="Orc1-like AAA ATPase" evidence="3">
    <location>
        <begin position="11"/>
        <end position="182"/>
    </location>
</feature>
<reference evidence="4" key="1">
    <citation type="submission" date="2021-01" db="EMBL/GenBank/DDBJ databases">
        <title>Whole genome shotgun sequence of Planosporangium mesophilum NBRC 109066.</title>
        <authorList>
            <person name="Komaki H."/>
            <person name="Tamura T."/>
        </authorList>
    </citation>
    <scope>NUCLEOTIDE SEQUENCE</scope>
    <source>
        <strain evidence="4">NBRC 109066</strain>
    </source>
</reference>
<dbReference type="PANTHER" id="PTHR16305">
    <property type="entry name" value="TESTICULAR SOLUBLE ADENYLYL CYCLASE"/>
    <property type="match status" value="1"/>
</dbReference>
<keyword evidence="5" id="KW-1185">Reference proteome</keyword>
<sequence length="428" mass="44306">MTNPDPERPPIFGRESEVFRLGAAWAGATRGRPSLVLIAGEAGIGKSRVAAQAARLARRTGGVVLSARCQEAERSLLLQPLVEAIGDHVASLAPDTLRRLAGQRAATLAALIPQAASVFGPTSAVPALRRHLADAAVTGALRDLAAQEPVLLLLGDLHHAGSTTVRLLRELARGTGTRLLVVATVRTPQGDATLDALADVAVRVDLGPLSPAAVTRWAADAGWSGLDADLRSRTRGHPLSVLEALRALDAGADGVPESLEAAVLARLHRVDDETAEVLRAAAVLGVTVDPATLARLVDLPLPVAAGHCEAALSAGLLAPADGGYGFTHELVREILYGTTADPVRARHHGRAADLLEHLPEAMAGHAAAVGDWSRAARGWLLAAVDAADRQATADAEGLLVRAVEAADRAGDAPLVALAQSRLRKLRGS</sequence>
<dbReference type="EMBL" id="BOON01000008">
    <property type="protein sequence ID" value="GII21537.1"/>
    <property type="molecule type" value="Genomic_DNA"/>
</dbReference>
<evidence type="ECO:0000259" key="3">
    <source>
        <dbReference type="Pfam" id="PF13191"/>
    </source>
</evidence>
<proteinExistence type="predicted"/>
<dbReference type="GO" id="GO:0004016">
    <property type="term" value="F:adenylate cyclase activity"/>
    <property type="evidence" value="ECO:0007669"/>
    <property type="project" value="TreeGrafter"/>
</dbReference>
<dbReference type="Pfam" id="PF13191">
    <property type="entry name" value="AAA_16"/>
    <property type="match status" value="1"/>
</dbReference>
<comment type="caution">
    <text evidence="4">The sequence shown here is derived from an EMBL/GenBank/DDBJ whole genome shotgun (WGS) entry which is preliminary data.</text>
</comment>
<evidence type="ECO:0000256" key="2">
    <source>
        <dbReference type="ARBA" id="ARBA00022840"/>
    </source>
</evidence>
<dbReference type="PANTHER" id="PTHR16305:SF35">
    <property type="entry name" value="TRANSCRIPTIONAL ACTIVATOR DOMAIN"/>
    <property type="match status" value="1"/>
</dbReference>
<dbReference type="GO" id="GO:0005524">
    <property type="term" value="F:ATP binding"/>
    <property type="evidence" value="ECO:0007669"/>
    <property type="project" value="UniProtKB-KW"/>
</dbReference>
<protein>
    <recommendedName>
        <fullName evidence="3">Orc1-like AAA ATPase domain-containing protein</fullName>
    </recommendedName>
</protein>
<keyword evidence="1" id="KW-0547">Nucleotide-binding</keyword>
<dbReference type="GO" id="GO:0005737">
    <property type="term" value="C:cytoplasm"/>
    <property type="evidence" value="ECO:0007669"/>
    <property type="project" value="TreeGrafter"/>
</dbReference>
<evidence type="ECO:0000313" key="4">
    <source>
        <dbReference type="EMBL" id="GII21537.1"/>
    </source>
</evidence>
<keyword evidence="2" id="KW-0067">ATP-binding</keyword>
<gene>
    <name evidence="4" type="ORF">Pme01_11340</name>
</gene>